<dbReference type="RefSeq" id="WP_121613301.1">
    <property type="nucleotide sequence ID" value="NZ_CP033044.1"/>
</dbReference>
<dbReference type="Proteomes" id="UP000295689">
    <property type="component" value="Unassembled WGS sequence"/>
</dbReference>
<dbReference type="Pfam" id="PF04531">
    <property type="entry name" value="Phage_holin_1"/>
    <property type="match status" value="1"/>
</dbReference>
<name>A0A4R2BLE2_9BACI</name>
<accession>A0A4R2BLE2</accession>
<evidence type="ECO:0000256" key="1">
    <source>
        <dbReference type="SAM" id="Phobius"/>
    </source>
</evidence>
<feature type="transmembrane region" description="Helical" evidence="1">
    <location>
        <begin position="50"/>
        <end position="67"/>
    </location>
</feature>
<dbReference type="AlphaFoldDB" id="A0A4R2BLE2"/>
<protein>
    <submittedName>
        <fullName evidence="2">Phi LC3 family holin</fullName>
    </submittedName>
</protein>
<keyword evidence="1" id="KW-1133">Transmembrane helix</keyword>
<comment type="caution">
    <text evidence="2">The sequence shown here is derived from an EMBL/GenBank/DDBJ whole genome shotgun (WGS) entry which is preliminary data.</text>
</comment>
<dbReference type="EMBL" id="SLVV01000002">
    <property type="protein sequence ID" value="TCN27362.1"/>
    <property type="molecule type" value="Genomic_DNA"/>
</dbReference>
<evidence type="ECO:0000313" key="2">
    <source>
        <dbReference type="EMBL" id="TCN27362.1"/>
    </source>
</evidence>
<reference evidence="2 3" key="1">
    <citation type="journal article" date="2015" name="Stand. Genomic Sci.">
        <title>Genomic Encyclopedia of Bacterial and Archaeal Type Strains, Phase III: the genomes of soil and plant-associated and newly described type strains.</title>
        <authorList>
            <person name="Whitman W.B."/>
            <person name="Woyke T."/>
            <person name="Klenk H.P."/>
            <person name="Zhou Y."/>
            <person name="Lilburn T.G."/>
            <person name="Beck B.J."/>
            <person name="De Vos P."/>
            <person name="Vandamme P."/>
            <person name="Eisen J.A."/>
            <person name="Garrity G."/>
            <person name="Hugenholtz P."/>
            <person name="Kyrpides N.C."/>
        </authorList>
    </citation>
    <scope>NUCLEOTIDE SEQUENCE [LARGE SCALE GENOMIC DNA]</scope>
    <source>
        <strain evidence="2 3">CV53</strain>
    </source>
</reference>
<keyword evidence="1" id="KW-0472">Membrane</keyword>
<feature type="transmembrane region" description="Helical" evidence="1">
    <location>
        <begin position="12"/>
        <end position="30"/>
    </location>
</feature>
<dbReference type="NCBIfam" id="TIGR01598">
    <property type="entry name" value="holin_phiLC3"/>
    <property type="match status" value="1"/>
</dbReference>
<keyword evidence="1" id="KW-0812">Transmembrane</keyword>
<keyword evidence="3" id="KW-1185">Reference proteome</keyword>
<proteinExistence type="predicted"/>
<dbReference type="OrthoDB" id="3176072at2"/>
<dbReference type="InterPro" id="IPR006485">
    <property type="entry name" value="Phage-like_holin"/>
</dbReference>
<evidence type="ECO:0000313" key="3">
    <source>
        <dbReference type="Proteomes" id="UP000295689"/>
    </source>
</evidence>
<gene>
    <name evidence="2" type="ORF">EV146_102312</name>
</gene>
<sequence>MVNWKVRLKNRGWVMAFLSQVMLVAQILLQGLNSLGITDFQLSEQIQSEVLTLANNIFIILAMLGIIQDPTTKGYKDSDRAKKYNKPE</sequence>
<organism evidence="2 3">
    <name type="scientific">Mesobacillus foraminis</name>
    <dbReference type="NCBI Taxonomy" id="279826"/>
    <lineage>
        <taxon>Bacteria</taxon>
        <taxon>Bacillati</taxon>
        <taxon>Bacillota</taxon>
        <taxon>Bacilli</taxon>
        <taxon>Bacillales</taxon>
        <taxon>Bacillaceae</taxon>
        <taxon>Mesobacillus</taxon>
    </lineage>
</organism>